<accession>A0A7X2TQB5</accession>
<dbReference type="RefSeq" id="WP_154425296.1">
    <property type="nucleotide sequence ID" value="NZ_VUNN01000009.1"/>
</dbReference>
<dbReference type="EMBL" id="VUNN01000009">
    <property type="protein sequence ID" value="MSU06321.1"/>
    <property type="molecule type" value="Genomic_DNA"/>
</dbReference>
<feature type="transmembrane region" description="Helical" evidence="1">
    <location>
        <begin position="68"/>
        <end position="90"/>
    </location>
</feature>
<keyword evidence="1" id="KW-0812">Transmembrane</keyword>
<evidence type="ECO:0000313" key="2">
    <source>
        <dbReference type="EMBL" id="MSU06321.1"/>
    </source>
</evidence>
<feature type="transmembrane region" description="Helical" evidence="1">
    <location>
        <begin position="491"/>
        <end position="511"/>
    </location>
</feature>
<feature type="transmembrane region" description="Helical" evidence="1">
    <location>
        <begin position="418"/>
        <end position="440"/>
    </location>
</feature>
<feature type="transmembrane region" description="Helical" evidence="1">
    <location>
        <begin position="148"/>
        <end position="176"/>
    </location>
</feature>
<keyword evidence="3" id="KW-1185">Reference proteome</keyword>
<evidence type="ECO:0008006" key="4">
    <source>
        <dbReference type="Google" id="ProtNLM"/>
    </source>
</evidence>
<evidence type="ECO:0000313" key="3">
    <source>
        <dbReference type="Proteomes" id="UP000460549"/>
    </source>
</evidence>
<name>A0A7X2TQB5_9SPIO</name>
<evidence type="ECO:0000256" key="1">
    <source>
        <dbReference type="SAM" id="Phobius"/>
    </source>
</evidence>
<feature type="transmembrane region" description="Helical" evidence="1">
    <location>
        <begin position="461"/>
        <end position="485"/>
    </location>
</feature>
<protein>
    <recommendedName>
        <fullName evidence="4">ABC-2 type transport system permease protein</fullName>
    </recommendedName>
</protein>
<gene>
    <name evidence="2" type="ORF">FYJ80_05950</name>
</gene>
<reference evidence="2 3" key="1">
    <citation type="submission" date="2019-08" db="EMBL/GenBank/DDBJ databases">
        <title>In-depth cultivation of the pig gut microbiome towards novel bacterial diversity and tailored functional studies.</title>
        <authorList>
            <person name="Wylensek D."/>
            <person name="Hitch T.C.A."/>
            <person name="Clavel T."/>
        </authorList>
    </citation>
    <scope>NUCLEOTIDE SEQUENCE [LARGE SCALE GENOMIC DNA]</scope>
    <source>
        <strain evidence="2 3">NM-380-WT-3C1</strain>
    </source>
</reference>
<feature type="transmembrane region" description="Helical" evidence="1">
    <location>
        <begin position="388"/>
        <end position="412"/>
    </location>
</feature>
<dbReference type="Proteomes" id="UP000460549">
    <property type="component" value="Unassembled WGS sequence"/>
</dbReference>
<feature type="transmembrane region" description="Helical" evidence="1">
    <location>
        <begin position="293"/>
        <end position="320"/>
    </location>
</feature>
<keyword evidence="1" id="KW-1133">Transmembrane helix</keyword>
<organism evidence="2 3">
    <name type="scientific">Bullifex porci</name>
    <dbReference type="NCBI Taxonomy" id="2606638"/>
    <lineage>
        <taxon>Bacteria</taxon>
        <taxon>Pseudomonadati</taxon>
        <taxon>Spirochaetota</taxon>
        <taxon>Spirochaetia</taxon>
        <taxon>Spirochaetales</taxon>
        <taxon>Spirochaetaceae</taxon>
        <taxon>Bullifex</taxon>
    </lineage>
</organism>
<proteinExistence type="predicted"/>
<feature type="transmembrane region" description="Helical" evidence="1">
    <location>
        <begin position="188"/>
        <end position="209"/>
    </location>
</feature>
<dbReference type="AlphaFoldDB" id="A0A7X2TQB5"/>
<keyword evidence="1" id="KW-0472">Membrane</keyword>
<sequence length="520" mass="58519">MLKALVRTYYKGNGGLSLVQAIKTGRSKNGKRRKGVGILSYFGLFYLSLLYMWMIYSNFVSQLRQSVGLALISIHGLGLMLSIFFTLTSVDNVLVSGKDLDTLKTLPIDNKTLTLSRFLILYIEVFIESILVIIPFIIACLLNTRFSILFYLLIIADAFVIPFFSAFFMGVFSYLSQKSIVIKRIKTILIYALSLFLVYFMLRVLGKQAGPNAAITLVLNDKVSITNEILILFSLIIFFLAVAGLALYFISLLLSRAVAESEGIKEDVKAHSKEISFKKSSVIKALMLREKRIMFSSSSFSTELILELVMPLFIIVIYALMGILGDMSKDIMSIPGIEKYIHLVLWGIILMFYTFNMLSSTSVSREGKDFDYSRTLPVNEKQRVKAKLYFHMLLTIPCIDLFIIAVAIFTRAPLIETILVLFSSIFYIAGISAVGLAIDYKKPHTEWERPQEAVKQNLNGLGAMGINLIQLIIIVSLVVLCEIYIKVRVASLIIPSLVSIIFFLIFSKLAFANAKKQYTF</sequence>
<feature type="transmembrane region" description="Helical" evidence="1">
    <location>
        <begin position="340"/>
        <end position="358"/>
    </location>
</feature>
<feature type="transmembrane region" description="Helical" evidence="1">
    <location>
        <begin position="119"/>
        <end position="142"/>
    </location>
</feature>
<feature type="transmembrane region" description="Helical" evidence="1">
    <location>
        <begin position="36"/>
        <end position="56"/>
    </location>
</feature>
<comment type="caution">
    <text evidence="2">The sequence shown here is derived from an EMBL/GenBank/DDBJ whole genome shotgun (WGS) entry which is preliminary data.</text>
</comment>
<feature type="transmembrane region" description="Helical" evidence="1">
    <location>
        <begin position="229"/>
        <end position="254"/>
    </location>
</feature>